<sequence length="151" mass="16176">MVRGFLAVAVDRAFDHRQAHDVEHGISLGRSGLRAVGAGQLEGEAGFGQCGHPEQCRIIAHHQQCSDFEFGQVAGGDRGGRIADRGHGHAAAGDLVLEPLVFLLGGAFDGFEIRDKARFILDDGRKNVGKIAFFVGEIVTVKSHDSNPFDD</sequence>
<organism evidence="1">
    <name type="scientific">bioreactor metagenome</name>
    <dbReference type="NCBI Taxonomy" id="1076179"/>
    <lineage>
        <taxon>unclassified sequences</taxon>
        <taxon>metagenomes</taxon>
        <taxon>ecological metagenomes</taxon>
    </lineage>
</organism>
<comment type="caution">
    <text evidence="1">The sequence shown here is derived from an EMBL/GenBank/DDBJ whole genome shotgun (WGS) entry which is preliminary data.</text>
</comment>
<gene>
    <name evidence="1" type="ORF">SDC9_98532</name>
</gene>
<reference evidence="1" key="1">
    <citation type="submission" date="2019-08" db="EMBL/GenBank/DDBJ databases">
        <authorList>
            <person name="Kucharzyk K."/>
            <person name="Murdoch R.W."/>
            <person name="Higgins S."/>
            <person name="Loffler F."/>
        </authorList>
    </citation>
    <scope>NUCLEOTIDE SEQUENCE</scope>
</reference>
<name>A0A645AHL8_9ZZZZ</name>
<dbReference type="EMBL" id="VSSQ01013567">
    <property type="protein sequence ID" value="MPM51781.1"/>
    <property type="molecule type" value="Genomic_DNA"/>
</dbReference>
<evidence type="ECO:0000313" key="1">
    <source>
        <dbReference type="EMBL" id="MPM51781.1"/>
    </source>
</evidence>
<protein>
    <submittedName>
        <fullName evidence="1">Uncharacterized protein</fullName>
    </submittedName>
</protein>
<proteinExistence type="predicted"/>
<dbReference type="AlphaFoldDB" id="A0A645AHL8"/>
<accession>A0A645AHL8</accession>